<dbReference type="STRING" id="234267.Acid_4807"/>
<dbReference type="SUPFAM" id="SSF144091">
    <property type="entry name" value="Rhomboid-like"/>
    <property type="match status" value="1"/>
</dbReference>
<dbReference type="InParanoid" id="Q01X49"/>
<accession>Q01X49</accession>
<evidence type="ECO:0000313" key="9">
    <source>
        <dbReference type="EMBL" id="ABJ85766.1"/>
    </source>
</evidence>
<dbReference type="MEROPS" id="S54.027"/>
<evidence type="ECO:0000256" key="2">
    <source>
        <dbReference type="ARBA" id="ARBA00009045"/>
    </source>
</evidence>
<dbReference type="OrthoDB" id="9813074at2"/>
<dbReference type="FunCoup" id="Q01X49">
    <property type="interactions" value="58"/>
</dbReference>
<sequence>MFPLRDTQPSYSRPVVTVLLIVVNLLVFLFEISLESFDRNAFIAAYGLIPDHFSYLTLLTSMFLHGGWMHVLGNMWFLWIFGDNIEDILGPAKYLIFYLLCGAAAGLTQVLSNPYSRIPTVGASGAIAGVMGAYLIKFPHARIYSLVTVIFFFTTVDVPAWVMLIYWFAIQFFNGVGTIGYSHVSEGGGVAFFAHVGGFLAGVVLINLMAPRERFSRRQDLYW</sequence>
<dbReference type="InterPro" id="IPR050925">
    <property type="entry name" value="Rhomboid_protease_S54"/>
</dbReference>
<keyword evidence="4" id="KW-0378">Hydrolase</keyword>
<dbReference type="Pfam" id="PF01694">
    <property type="entry name" value="Rhomboid"/>
    <property type="match status" value="1"/>
</dbReference>
<organism evidence="9">
    <name type="scientific">Solibacter usitatus (strain Ellin6076)</name>
    <dbReference type="NCBI Taxonomy" id="234267"/>
    <lineage>
        <taxon>Bacteria</taxon>
        <taxon>Pseudomonadati</taxon>
        <taxon>Acidobacteriota</taxon>
        <taxon>Terriglobia</taxon>
        <taxon>Bryobacterales</taxon>
        <taxon>Solibacteraceae</taxon>
        <taxon>Candidatus Solibacter</taxon>
    </lineage>
</organism>
<evidence type="ECO:0000256" key="6">
    <source>
        <dbReference type="ARBA" id="ARBA00023136"/>
    </source>
</evidence>
<dbReference type="GO" id="GO:0016020">
    <property type="term" value="C:membrane"/>
    <property type="evidence" value="ECO:0007669"/>
    <property type="project" value="UniProtKB-SubCell"/>
</dbReference>
<dbReference type="HOGENOM" id="CLU_055068_5_1_0"/>
<protein>
    <submittedName>
        <fullName evidence="9">Rhomboid family protein</fullName>
    </submittedName>
</protein>
<comment type="subcellular location">
    <subcellularLocation>
        <location evidence="1">Membrane</location>
        <topology evidence="1">Multi-pass membrane protein</topology>
    </subcellularLocation>
</comment>
<keyword evidence="6 7" id="KW-0472">Membrane</keyword>
<evidence type="ECO:0000256" key="4">
    <source>
        <dbReference type="ARBA" id="ARBA00022801"/>
    </source>
</evidence>
<feature type="transmembrane region" description="Helical" evidence="7">
    <location>
        <begin position="189"/>
        <end position="210"/>
    </location>
</feature>
<gene>
    <name evidence="9" type="ordered locus">Acid_4807</name>
</gene>
<keyword evidence="5 7" id="KW-1133">Transmembrane helix</keyword>
<reference evidence="9" key="1">
    <citation type="submission" date="2006-10" db="EMBL/GenBank/DDBJ databases">
        <title>Complete sequence of Solibacter usitatus Ellin6076.</title>
        <authorList>
            <consortium name="US DOE Joint Genome Institute"/>
            <person name="Copeland A."/>
            <person name="Lucas S."/>
            <person name="Lapidus A."/>
            <person name="Barry K."/>
            <person name="Detter J.C."/>
            <person name="Glavina del Rio T."/>
            <person name="Hammon N."/>
            <person name="Israni S."/>
            <person name="Dalin E."/>
            <person name="Tice H."/>
            <person name="Pitluck S."/>
            <person name="Thompson L.S."/>
            <person name="Brettin T."/>
            <person name="Bruce D."/>
            <person name="Han C."/>
            <person name="Tapia R."/>
            <person name="Gilna P."/>
            <person name="Schmutz J."/>
            <person name="Larimer F."/>
            <person name="Land M."/>
            <person name="Hauser L."/>
            <person name="Kyrpides N."/>
            <person name="Mikhailova N."/>
            <person name="Janssen P.H."/>
            <person name="Kuske C.R."/>
            <person name="Richardson P."/>
        </authorList>
    </citation>
    <scope>NUCLEOTIDE SEQUENCE</scope>
    <source>
        <strain evidence="9">Ellin6076</strain>
    </source>
</reference>
<feature type="transmembrane region" description="Helical" evidence="7">
    <location>
        <begin position="12"/>
        <end position="33"/>
    </location>
</feature>
<evidence type="ECO:0000256" key="5">
    <source>
        <dbReference type="ARBA" id="ARBA00022989"/>
    </source>
</evidence>
<comment type="similarity">
    <text evidence="2">Belongs to the peptidase S54 family.</text>
</comment>
<feature type="transmembrane region" description="Helical" evidence="7">
    <location>
        <begin position="118"/>
        <end position="136"/>
    </location>
</feature>
<dbReference type="Gene3D" id="1.20.1540.10">
    <property type="entry name" value="Rhomboid-like"/>
    <property type="match status" value="1"/>
</dbReference>
<feature type="transmembrane region" description="Helical" evidence="7">
    <location>
        <begin position="53"/>
        <end position="82"/>
    </location>
</feature>
<feature type="transmembrane region" description="Helical" evidence="7">
    <location>
        <begin position="143"/>
        <end position="169"/>
    </location>
</feature>
<dbReference type="EMBL" id="CP000473">
    <property type="protein sequence ID" value="ABJ85766.1"/>
    <property type="molecule type" value="Genomic_DNA"/>
</dbReference>
<feature type="transmembrane region" description="Helical" evidence="7">
    <location>
        <begin position="94"/>
        <end position="112"/>
    </location>
</feature>
<dbReference type="PANTHER" id="PTHR43731:SF14">
    <property type="entry name" value="PRESENILIN-ASSOCIATED RHOMBOID-LIKE PROTEIN, MITOCHONDRIAL"/>
    <property type="match status" value="1"/>
</dbReference>
<dbReference type="AlphaFoldDB" id="Q01X49"/>
<dbReference type="PANTHER" id="PTHR43731">
    <property type="entry name" value="RHOMBOID PROTEASE"/>
    <property type="match status" value="1"/>
</dbReference>
<dbReference type="KEGG" id="sus:Acid_4807"/>
<proteinExistence type="inferred from homology"/>
<dbReference type="InterPro" id="IPR035952">
    <property type="entry name" value="Rhomboid-like_sf"/>
</dbReference>
<dbReference type="eggNOG" id="COG0705">
    <property type="taxonomic scope" value="Bacteria"/>
</dbReference>
<evidence type="ECO:0000256" key="7">
    <source>
        <dbReference type="SAM" id="Phobius"/>
    </source>
</evidence>
<dbReference type="FunFam" id="1.20.1540.10:FF:000027">
    <property type="entry name" value="Rhomboid family intramembrane serine protease"/>
    <property type="match status" value="1"/>
</dbReference>
<name>Q01X49_SOLUE</name>
<evidence type="ECO:0000256" key="3">
    <source>
        <dbReference type="ARBA" id="ARBA00022692"/>
    </source>
</evidence>
<keyword evidence="3 7" id="KW-0812">Transmembrane</keyword>
<feature type="domain" description="Peptidase S54 rhomboid" evidence="8">
    <location>
        <begin position="55"/>
        <end position="209"/>
    </location>
</feature>
<evidence type="ECO:0000259" key="8">
    <source>
        <dbReference type="Pfam" id="PF01694"/>
    </source>
</evidence>
<evidence type="ECO:0000256" key="1">
    <source>
        <dbReference type="ARBA" id="ARBA00004141"/>
    </source>
</evidence>
<dbReference type="GO" id="GO:0004252">
    <property type="term" value="F:serine-type endopeptidase activity"/>
    <property type="evidence" value="ECO:0007669"/>
    <property type="project" value="InterPro"/>
</dbReference>
<dbReference type="InterPro" id="IPR022764">
    <property type="entry name" value="Peptidase_S54_rhomboid_dom"/>
</dbReference>